<evidence type="ECO:0000259" key="1">
    <source>
        <dbReference type="Pfam" id="PF14065"/>
    </source>
</evidence>
<feature type="domain" description="Pvc16 N-terminal" evidence="1">
    <location>
        <begin position="11"/>
        <end position="176"/>
    </location>
</feature>
<evidence type="ECO:0000313" key="2">
    <source>
        <dbReference type="EMBL" id="UXH79429.1"/>
    </source>
</evidence>
<accession>A0ABY6B798</accession>
<evidence type="ECO:0000313" key="3">
    <source>
        <dbReference type="Proteomes" id="UP001064933"/>
    </source>
</evidence>
<reference evidence="2" key="1">
    <citation type="submission" date="2022-10" db="EMBL/GenBank/DDBJ databases">
        <title>Characterization and whole genome sequencing of a new Roseateles species, isolated from fresh water.</title>
        <authorList>
            <person name="Guliayeva D.Y."/>
            <person name="Akhremchuk A.E."/>
            <person name="Sikolenko M.A."/>
            <person name="Valentovich L.N."/>
            <person name="Sidarenka A.V."/>
        </authorList>
    </citation>
    <scope>NUCLEOTIDE SEQUENCE</scope>
    <source>
        <strain evidence="2">BIM B-1768</strain>
    </source>
</reference>
<dbReference type="EMBL" id="CP104562">
    <property type="protein sequence ID" value="UXH79429.1"/>
    <property type="molecule type" value="Genomic_DNA"/>
</dbReference>
<dbReference type="RefSeq" id="WP_261759248.1">
    <property type="nucleotide sequence ID" value="NZ_CP104562.2"/>
</dbReference>
<dbReference type="Proteomes" id="UP001064933">
    <property type="component" value="Chromosome"/>
</dbReference>
<dbReference type="InterPro" id="IPR025351">
    <property type="entry name" value="Pvc16_N"/>
</dbReference>
<proteinExistence type="predicted"/>
<sequence length="189" mass="20513">MIDAAIVQIANQLNLALRRSYQVAEDLVVVSSLHEQDGGPAAQSANRIAVFLVNIERDTVPGSGPRPLGTGRLTVSQPPVNLNLMLMFAANFGGSTYPEALKLIASTISFFQSRPVFNHQNTPELDGRIDRLALDIENLPTGDLANLWGILGGRYLPSVLYRMRMVSIDAGQSEGQLSTVREPLTSVRT</sequence>
<keyword evidence="3" id="KW-1185">Reference proteome</keyword>
<protein>
    <submittedName>
        <fullName evidence="2">DUF4255 domain-containing protein</fullName>
    </submittedName>
</protein>
<organism evidence="2 3">
    <name type="scientific">Roseateles amylovorans</name>
    <dbReference type="NCBI Taxonomy" id="2978473"/>
    <lineage>
        <taxon>Bacteria</taxon>
        <taxon>Pseudomonadati</taxon>
        <taxon>Pseudomonadota</taxon>
        <taxon>Betaproteobacteria</taxon>
        <taxon>Burkholderiales</taxon>
        <taxon>Sphaerotilaceae</taxon>
        <taxon>Roseateles</taxon>
    </lineage>
</organism>
<gene>
    <name evidence="2" type="ORF">N4261_05730</name>
</gene>
<dbReference type="Pfam" id="PF14065">
    <property type="entry name" value="Pvc16_N"/>
    <property type="match status" value="1"/>
</dbReference>
<name>A0ABY6B798_9BURK</name>